<dbReference type="AlphaFoldDB" id="A0A0S8GI66"/>
<dbReference type="PROSITE" id="PS00716">
    <property type="entry name" value="SIGMA70_2"/>
    <property type="match status" value="1"/>
</dbReference>
<dbReference type="InterPro" id="IPR013325">
    <property type="entry name" value="RNA_pol_sigma_r2"/>
</dbReference>
<dbReference type="Proteomes" id="UP000051717">
    <property type="component" value="Unassembled WGS sequence"/>
</dbReference>
<dbReference type="InterPro" id="IPR028630">
    <property type="entry name" value="Sigma70_RpoD"/>
</dbReference>
<evidence type="ECO:0000256" key="3">
    <source>
        <dbReference type="ARBA" id="ARBA00023082"/>
    </source>
</evidence>
<dbReference type="InterPro" id="IPR014284">
    <property type="entry name" value="RNA_pol_sigma-70_dom"/>
</dbReference>
<dbReference type="InterPro" id="IPR000943">
    <property type="entry name" value="RNA_pol_sigma70"/>
</dbReference>
<dbReference type="InterPro" id="IPR013324">
    <property type="entry name" value="RNA_pol_sigma_r3/r4-like"/>
</dbReference>
<dbReference type="GO" id="GO:0003677">
    <property type="term" value="F:DNA binding"/>
    <property type="evidence" value="ECO:0007669"/>
    <property type="project" value="UniProtKB-UniRule"/>
</dbReference>
<dbReference type="NCBIfam" id="TIGR02393">
    <property type="entry name" value="RpoD_Cterm"/>
    <property type="match status" value="1"/>
</dbReference>
<name>A0A0S8GI66_UNCT6</name>
<proteinExistence type="inferred from homology"/>
<evidence type="ECO:0000313" key="9">
    <source>
        <dbReference type="EMBL" id="KPK71322.1"/>
    </source>
</evidence>
<dbReference type="InterPro" id="IPR007127">
    <property type="entry name" value="RNA_pol_sigma_70_r1_1"/>
</dbReference>
<dbReference type="PRINTS" id="PR00046">
    <property type="entry name" value="SIGMA70FCT"/>
</dbReference>
<dbReference type="NCBIfam" id="TIGR02937">
    <property type="entry name" value="sigma70-ECF"/>
    <property type="match status" value="1"/>
</dbReference>
<evidence type="ECO:0000256" key="2">
    <source>
        <dbReference type="ARBA" id="ARBA00023015"/>
    </source>
</evidence>
<dbReference type="GO" id="GO:0005737">
    <property type="term" value="C:cytoplasm"/>
    <property type="evidence" value="ECO:0007669"/>
    <property type="project" value="UniProtKB-SubCell"/>
</dbReference>
<reference evidence="9 10" key="1">
    <citation type="journal article" date="2015" name="Microbiome">
        <title>Genomic resolution of linkages in carbon, nitrogen, and sulfur cycling among widespread estuary sediment bacteria.</title>
        <authorList>
            <person name="Baker B.J."/>
            <person name="Lazar C.S."/>
            <person name="Teske A.P."/>
            <person name="Dick G.J."/>
        </authorList>
    </citation>
    <scope>NUCLEOTIDE SEQUENCE [LARGE SCALE GENOMIC DNA]</scope>
    <source>
        <strain evidence="9">SM23_40</strain>
    </source>
</reference>
<dbReference type="InterPro" id="IPR007627">
    <property type="entry name" value="RNA_pol_sigma70_r2"/>
</dbReference>
<keyword evidence="1 6" id="KW-0963">Cytoplasm</keyword>
<dbReference type="InterPro" id="IPR050239">
    <property type="entry name" value="Sigma-70_RNA_pol_init_factors"/>
</dbReference>
<keyword evidence="3 6" id="KW-0731">Sigma factor</keyword>
<dbReference type="Pfam" id="PF04539">
    <property type="entry name" value="Sigma70_r3"/>
    <property type="match status" value="1"/>
</dbReference>
<keyword evidence="4 6" id="KW-0238">DNA-binding</keyword>
<comment type="subunit">
    <text evidence="6">Interacts transiently with the RNA polymerase catalytic core.</text>
</comment>
<dbReference type="SUPFAM" id="SSF88659">
    <property type="entry name" value="Sigma3 and sigma4 domains of RNA polymerase sigma factors"/>
    <property type="match status" value="2"/>
</dbReference>
<evidence type="ECO:0000256" key="1">
    <source>
        <dbReference type="ARBA" id="ARBA00022490"/>
    </source>
</evidence>
<dbReference type="InterPro" id="IPR042189">
    <property type="entry name" value="RNA_pol_sigma_70_r1_1_sf"/>
</dbReference>
<dbReference type="SUPFAM" id="SSF88946">
    <property type="entry name" value="Sigma2 domain of RNA polymerase sigma factors"/>
    <property type="match status" value="1"/>
</dbReference>
<keyword evidence="5 6" id="KW-0804">Transcription</keyword>
<dbReference type="Gene3D" id="1.10.220.120">
    <property type="entry name" value="Sigma-70 factor, region 1.1"/>
    <property type="match status" value="1"/>
</dbReference>
<dbReference type="InterPro" id="IPR007624">
    <property type="entry name" value="RNA_pol_sigma70_r3"/>
</dbReference>
<evidence type="ECO:0000256" key="5">
    <source>
        <dbReference type="ARBA" id="ARBA00023163"/>
    </source>
</evidence>
<dbReference type="PATRIC" id="fig|1703774.3.peg.2136"/>
<dbReference type="PANTHER" id="PTHR30603">
    <property type="entry name" value="RNA POLYMERASE SIGMA FACTOR RPO"/>
    <property type="match status" value="1"/>
</dbReference>
<organism evidence="9 10">
    <name type="scientific">candidate division TA06 bacterium SM23_40</name>
    <dbReference type="NCBI Taxonomy" id="1703774"/>
    <lineage>
        <taxon>Bacteria</taxon>
        <taxon>Bacteria division TA06</taxon>
    </lineage>
</organism>
<dbReference type="FunFam" id="1.10.601.10:FF:000001">
    <property type="entry name" value="RNA polymerase sigma factor SigA"/>
    <property type="match status" value="1"/>
</dbReference>
<dbReference type="Gene3D" id="1.10.601.10">
    <property type="entry name" value="RNA Polymerase Primary Sigma Factor"/>
    <property type="match status" value="1"/>
</dbReference>
<dbReference type="Pfam" id="PF04542">
    <property type="entry name" value="Sigma70_r2"/>
    <property type="match status" value="1"/>
</dbReference>
<dbReference type="InterPro" id="IPR012760">
    <property type="entry name" value="RNA_pol_sigma_RpoD_C"/>
</dbReference>
<comment type="subcellular location">
    <subcellularLocation>
        <location evidence="6">Cytoplasm</location>
    </subcellularLocation>
</comment>
<dbReference type="PANTHER" id="PTHR30603:SF60">
    <property type="entry name" value="RNA POLYMERASE SIGMA FACTOR RPOD"/>
    <property type="match status" value="1"/>
</dbReference>
<evidence type="ECO:0000256" key="4">
    <source>
        <dbReference type="ARBA" id="ARBA00023125"/>
    </source>
</evidence>
<dbReference type="EMBL" id="LJUI01000004">
    <property type="protein sequence ID" value="KPK71322.1"/>
    <property type="molecule type" value="Genomic_DNA"/>
</dbReference>
<dbReference type="HAMAP" id="MF_00963">
    <property type="entry name" value="Sigma70_RpoD_SigA"/>
    <property type="match status" value="1"/>
</dbReference>
<keyword evidence="2 6" id="KW-0805">Transcription regulation</keyword>
<gene>
    <name evidence="6" type="primary">sigA</name>
    <name evidence="9" type="ORF">AMJ82_00935</name>
</gene>
<evidence type="ECO:0000256" key="7">
    <source>
        <dbReference type="SAM" id="Coils"/>
    </source>
</evidence>
<dbReference type="NCBIfam" id="NF004208">
    <property type="entry name" value="PRK05658.1"/>
    <property type="match status" value="1"/>
</dbReference>
<comment type="similarity">
    <text evidence="6">Belongs to the sigma-70 factor family. RpoD/SigA subfamily.</text>
</comment>
<feature type="coiled-coil region" evidence="7">
    <location>
        <begin position="179"/>
        <end position="206"/>
    </location>
</feature>
<dbReference type="InterPro" id="IPR036388">
    <property type="entry name" value="WH-like_DNA-bd_sf"/>
</dbReference>
<dbReference type="CDD" id="cd06171">
    <property type="entry name" value="Sigma70_r4"/>
    <property type="match status" value="1"/>
</dbReference>
<evidence type="ECO:0000313" key="10">
    <source>
        <dbReference type="Proteomes" id="UP000051717"/>
    </source>
</evidence>
<sequence>MEKSYIDRQTERIVKVAKAQGRITYEKINELLPDDIVSADAIDSLIIALTEMGIEVIDKGEPETARRPRERKRPTKSELGMVKFDDPVRMYLREMGRVPLLDRDMEVEIAKRIEAGQKMIAATVYQSSLSIKELAALGQKLRRGKLPIEDFVRIDTSGWSSRYSGWKERQTALRSLKLVEKYRNELDGIERRLKGEKNEKRRAELVTRHQRVSQKIVERLERLGIHPNQLDRLVDRLKALVRKIGESEREIAADAKKLKVEPAVILRTARCVQRGGKGSRRALSDTGCSKAEILEAARRIRNCQRKIRRVEMDARMSHQEIQGLVDTICRCERAIERAKREMIEANVRLVISIAKRYTNRGLEFIDLIQEGNSGLMKAVEKFDYRKGYKFSTYATWWIRQAITRAIADQARTIRVPVHMIEAINKVVRASRSLVQEYGREPTPDEIAERLDLPLEKVKSVFKVAQEPISLDRPIGEDEDSHFGDFIEDTGIVSPAQSAALLMLQERMEKVLTTLSRREEKVIRLRFGIGDGCPRTLEEVGSIFNVTRERVRQIEAKALRKLRHPTRSRRLKGYLDMSP</sequence>
<dbReference type="InterPro" id="IPR007630">
    <property type="entry name" value="RNA_pol_sigma70_r4"/>
</dbReference>
<dbReference type="Pfam" id="PF03979">
    <property type="entry name" value="Sigma70_r1_1"/>
    <property type="match status" value="1"/>
</dbReference>
<protein>
    <recommendedName>
        <fullName evidence="6">RNA polymerase sigma factor SigA</fullName>
    </recommendedName>
</protein>
<feature type="region of interest" description="Sigma-70 factor domain-2" evidence="6">
    <location>
        <begin position="342"/>
        <end position="412"/>
    </location>
</feature>
<dbReference type="Gene3D" id="1.10.10.10">
    <property type="entry name" value="Winged helix-like DNA-binding domain superfamily/Winged helix DNA-binding domain"/>
    <property type="match status" value="2"/>
</dbReference>
<dbReference type="InterPro" id="IPR009042">
    <property type="entry name" value="RNA_pol_sigma70_r1_2"/>
</dbReference>
<dbReference type="Pfam" id="PF00140">
    <property type="entry name" value="Sigma70_r1_2"/>
    <property type="match status" value="1"/>
</dbReference>
<feature type="DNA-binding region" description="H-T-H motif" evidence="6">
    <location>
        <begin position="536"/>
        <end position="555"/>
    </location>
</feature>
<comment type="function">
    <text evidence="6">Sigma factors are initiation factors that promote the attachment of RNA polymerase to specific initiation sites and are then released. This sigma factor is the primary sigma factor during exponential growth.</text>
</comment>
<accession>A0A0S8GI66</accession>
<feature type="short sequence motif" description="Interaction with polymerase core subunit RpoC" evidence="6">
    <location>
        <begin position="366"/>
        <end position="369"/>
    </location>
</feature>
<feature type="region of interest" description="Sigma-70 factor domain-3" evidence="6">
    <location>
        <begin position="421"/>
        <end position="497"/>
    </location>
</feature>
<evidence type="ECO:0000256" key="6">
    <source>
        <dbReference type="HAMAP-Rule" id="MF_00963"/>
    </source>
</evidence>
<comment type="caution">
    <text evidence="9">The sequence shown here is derived from an EMBL/GenBank/DDBJ whole genome shotgun (WGS) entry which is preliminary data.</text>
</comment>
<evidence type="ECO:0000259" key="8">
    <source>
        <dbReference type="PROSITE" id="PS00716"/>
    </source>
</evidence>
<dbReference type="GO" id="GO:0016987">
    <property type="term" value="F:sigma factor activity"/>
    <property type="evidence" value="ECO:0007669"/>
    <property type="project" value="UniProtKB-UniRule"/>
</dbReference>
<dbReference type="GO" id="GO:0006352">
    <property type="term" value="P:DNA-templated transcription initiation"/>
    <property type="evidence" value="ECO:0007669"/>
    <property type="project" value="UniProtKB-UniRule"/>
</dbReference>
<dbReference type="Pfam" id="PF04545">
    <property type="entry name" value="Sigma70_r4"/>
    <property type="match status" value="1"/>
</dbReference>
<feature type="domain" description="RNA polymerase sigma-70" evidence="8">
    <location>
        <begin position="535"/>
        <end position="561"/>
    </location>
</feature>
<keyword evidence="7" id="KW-0175">Coiled coil</keyword>
<feature type="region of interest" description="Sigma-70 factor domain-4" evidence="6">
    <location>
        <begin position="510"/>
        <end position="563"/>
    </location>
</feature>